<protein>
    <submittedName>
        <fullName evidence="1">DUF4384 domain-containing protein</fullName>
    </submittedName>
</protein>
<comment type="caution">
    <text evidence="1">The sequence shown here is derived from an EMBL/GenBank/DDBJ whole genome shotgun (WGS) entry which is preliminary data.</text>
</comment>
<proteinExistence type="predicted"/>
<keyword evidence="2" id="KW-1185">Reference proteome</keyword>
<accession>A0ABT3D061</accession>
<dbReference type="Proteomes" id="UP001300692">
    <property type="component" value="Unassembled WGS sequence"/>
</dbReference>
<gene>
    <name evidence="1" type="ORF">N7U62_21250</name>
</gene>
<sequence length="508" mass="58035">MKTHFITISFILLPLFVALGQAPAWTNFVYRNANYPQSEYLIGFMSERNLNEEPEADLLNRLKGYSQDQLVESILVDIQSISTLNIHNVNANTHEDFKRSSTSVSNASIAGMKFETFYDKRKKVGYAFAYAKKDDVINQYSNETNQYFDQVNTKFAIIQNQLNSGEKDKALKGLYEMQTTLKNIEQNITMLITLTGDYNHPAVKRDLFNRHKVNIDKELSELRSTEQSSIDDAAFAIAHSLKLTIGEVDKIIRINNFTFEDTPMTSPFSRRMTSSLQQKLIQQGFKVATEGSQDQDALILNGTYWEEPGKLKISTLTREQKNSVAVASAECYLSTQALDDLQVAYKPENYEDALVSMKQFAKNEITGGGLKVEVFTNKGKDNLIYTEGEELKLFIKANKECYIRFIYHLADGSKVLLLDDYYLGREYVNKAYQLPEIFECTQPFGFEILQLNAQSEPFPPLATKEQYGYKFIQEDAEAIIQKTRGFKVSRKTEELKAEARLNITTMSR</sequence>
<organism evidence="1 2">
    <name type="scientific">Reichenbachiella ulvae</name>
    <dbReference type="NCBI Taxonomy" id="2980104"/>
    <lineage>
        <taxon>Bacteria</taxon>
        <taxon>Pseudomonadati</taxon>
        <taxon>Bacteroidota</taxon>
        <taxon>Cytophagia</taxon>
        <taxon>Cytophagales</taxon>
        <taxon>Reichenbachiellaceae</taxon>
        <taxon>Reichenbachiella</taxon>
    </lineage>
</organism>
<dbReference type="RefSeq" id="WP_264140128.1">
    <property type="nucleotide sequence ID" value="NZ_JAOYOD010000001.1"/>
</dbReference>
<reference evidence="1 2" key="1">
    <citation type="submission" date="2022-10" db="EMBL/GenBank/DDBJ databases">
        <title>Comparative genomics and taxonomic characterization of three novel marine species of genus Reichenbachiella exhibiting antioxidant and polysaccharide degradation activities.</title>
        <authorList>
            <person name="Muhammad N."/>
            <person name="Lee Y.-J."/>
            <person name="Ko J."/>
            <person name="Kim S.-G."/>
        </authorList>
    </citation>
    <scope>NUCLEOTIDE SEQUENCE [LARGE SCALE GENOMIC DNA]</scope>
    <source>
        <strain evidence="1 2">ABR2-5</strain>
    </source>
</reference>
<name>A0ABT3D061_9BACT</name>
<evidence type="ECO:0000313" key="2">
    <source>
        <dbReference type="Proteomes" id="UP001300692"/>
    </source>
</evidence>
<dbReference type="EMBL" id="JAOYOD010000001">
    <property type="protein sequence ID" value="MCV9389206.1"/>
    <property type="molecule type" value="Genomic_DNA"/>
</dbReference>
<evidence type="ECO:0000313" key="1">
    <source>
        <dbReference type="EMBL" id="MCV9389206.1"/>
    </source>
</evidence>